<accession>A0A9W6Z560</accession>
<evidence type="ECO:0000256" key="1">
    <source>
        <dbReference type="SAM" id="MobiDB-lite"/>
    </source>
</evidence>
<evidence type="ECO:0000313" key="3">
    <source>
        <dbReference type="Proteomes" id="UP001165063"/>
    </source>
</evidence>
<feature type="compositionally biased region" description="Acidic residues" evidence="1">
    <location>
        <begin position="48"/>
        <end position="60"/>
    </location>
</feature>
<sequence>MIWSFVDTTGISLFFCFIYPDSYAITFTFVPDLGIDFSETEPAKDILADDGSDLEYDYDDDNKNGSDEDNDHHSFLNLVGSIELEREDLHELLRIIRA</sequence>
<comment type="caution">
    <text evidence="2">The sequence shown here is derived from an EMBL/GenBank/DDBJ whole genome shotgun (WGS) entry which is preliminary data.</text>
</comment>
<feature type="compositionally biased region" description="Basic and acidic residues" evidence="1">
    <location>
        <begin position="61"/>
        <end position="71"/>
    </location>
</feature>
<feature type="region of interest" description="Disordered" evidence="1">
    <location>
        <begin position="48"/>
        <end position="71"/>
    </location>
</feature>
<dbReference type="EMBL" id="BSXU01006650">
    <property type="protein sequence ID" value="GMG56028.1"/>
    <property type="molecule type" value="Genomic_DNA"/>
</dbReference>
<proteinExistence type="predicted"/>
<organism evidence="2 3">
    <name type="scientific">Ambrosiozyma monospora</name>
    <name type="common">Yeast</name>
    <name type="synonym">Endomycopsis monosporus</name>
    <dbReference type="NCBI Taxonomy" id="43982"/>
    <lineage>
        <taxon>Eukaryota</taxon>
        <taxon>Fungi</taxon>
        <taxon>Dikarya</taxon>
        <taxon>Ascomycota</taxon>
        <taxon>Saccharomycotina</taxon>
        <taxon>Pichiomycetes</taxon>
        <taxon>Pichiales</taxon>
        <taxon>Pichiaceae</taxon>
        <taxon>Ambrosiozyma</taxon>
    </lineage>
</organism>
<evidence type="ECO:0000313" key="2">
    <source>
        <dbReference type="EMBL" id="GMG56028.1"/>
    </source>
</evidence>
<dbReference type="Proteomes" id="UP001165063">
    <property type="component" value="Unassembled WGS sequence"/>
</dbReference>
<protein>
    <submittedName>
        <fullName evidence="2">Unnamed protein product</fullName>
    </submittedName>
</protein>
<name>A0A9W6Z560_AMBMO</name>
<dbReference type="AlphaFoldDB" id="A0A9W6Z560"/>
<gene>
    <name evidence="2" type="ORF">Amon01_000809700</name>
</gene>
<keyword evidence="3" id="KW-1185">Reference proteome</keyword>
<reference evidence="2" key="1">
    <citation type="submission" date="2023-04" db="EMBL/GenBank/DDBJ databases">
        <title>Ambrosiozyma monospora NBRC 1965.</title>
        <authorList>
            <person name="Ichikawa N."/>
            <person name="Sato H."/>
            <person name="Tonouchi N."/>
        </authorList>
    </citation>
    <scope>NUCLEOTIDE SEQUENCE</scope>
    <source>
        <strain evidence="2">NBRC 1965</strain>
    </source>
</reference>